<dbReference type="Proteomes" id="UP000823399">
    <property type="component" value="Unassembled WGS sequence"/>
</dbReference>
<feature type="region of interest" description="Disordered" evidence="1">
    <location>
        <begin position="180"/>
        <end position="218"/>
    </location>
</feature>
<dbReference type="GeneID" id="64706573"/>
<keyword evidence="3" id="KW-1185">Reference proteome</keyword>
<feature type="compositionally biased region" description="Basic and acidic residues" evidence="1">
    <location>
        <begin position="202"/>
        <end position="217"/>
    </location>
</feature>
<accession>A0A9P7JNE2</accession>
<evidence type="ECO:0000313" key="3">
    <source>
        <dbReference type="Proteomes" id="UP000823399"/>
    </source>
</evidence>
<comment type="caution">
    <text evidence="2">The sequence shown here is derived from an EMBL/GenBank/DDBJ whole genome shotgun (WGS) entry which is preliminary data.</text>
</comment>
<feature type="region of interest" description="Disordered" evidence="1">
    <location>
        <begin position="538"/>
        <end position="568"/>
    </location>
</feature>
<feature type="compositionally biased region" description="Low complexity" evidence="1">
    <location>
        <begin position="79"/>
        <end position="88"/>
    </location>
</feature>
<dbReference type="AlphaFoldDB" id="A0A9P7JNE2"/>
<protein>
    <submittedName>
        <fullName evidence="2">Uncharacterized protein</fullName>
    </submittedName>
</protein>
<sequence>MPPQRRAPIEYDCDACGAHNVDAIRLTRHRNQCKAMRTRARRAYEKCVQLYEKRLAAKVRAKVEKLASVRAAASHPMPTTQTLTGRTTSGNHSYCRDLADLGEGSSKGPFTPSYPVPEPLPRLTPPLPHTPSFLLEHHTDASTCVQEDVHDFDMCYAPQSPPPQNPSVAQIPLIPPSQIKRIRKPARVRADSQSSAADDSEDGHLTKSVKKDSDPMKSKGRIFGRIGEMWRPFASILDDSLGREPDDDAQAYTTMSVCYIFAFICLRCFVSQNIHYEIYRELVKIAPGIPDEIRRLGAQGTATMSAKLEAGRRGSRSEDINSMKDKIGRWRTFHPDCGKLLCPASLDWNDSRHVAYCHASSILKLPAAFANLRDGITKARPDDFPLFLYSDEQVDTEDLFHGFLRNMILVKAGDAHGYLHVFRGPSTATNSARSGTRKGNAATHSINKVSVPSIAYIATLIRFVLSDQPTFSAGGTSGHWPYRTFYRTLLEVVSIMDSHEREDLLNWWNDKIYADFADLEEENDGVLSMAARMKAQATASISGSRPRPRPVAVNRENRDNVLESIGTS</sequence>
<dbReference type="InterPro" id="IPR046521">
    <property type="entry name" value="DUF6698"/>
</dbReference>
<dbReference type="RefSeq" id="XP_041286900.1">
    <property type="nucleotide sequence ID" value="XM_041444314.1"/>
</dbReference>
<evidence type="ECO:0000313" key="2">
    <source>
        <dbReference type="EMBL" id="KAG2092527.1"/>
    </source>
</evidence>
<reference evidence="2" key="1">
    <citation type="journal article" date="2020" name="New Phytol.">
        <title>Comparative genomics reveals dynamic genome evolution in host specialist ectomycorrhizal fungi.</title>
        <authorList>
            <person name="Lofgren L.A."/>
            <person name="Nguyen N.H."/>
            <person name="Vilgalys R."/>
            <person name="Ruytinx J."/>
            <person name="Liao H.L."/>
            <person name="Branco S."/>
            <person name="Kuo A."/>
            <person name="LaButti K."/>
            <person name="Lipzen A."/>
            <person name="Andreopoulos W."/>
            <person name="Pangilinan J."/>
            <person name="Riley R."/>
            <person name="Hundley H."/>
            <person name="Na H."/>
            <person name="Barry K."/>
            <person name="Grigoriev I.V."/>
            <person name="Stajich J.E."/>
            <person name="Kennedy P.G."/>
        </authorList>
    </citation>
    <scope>NUCLEOTIDE SEQUENCE</scope>
    <source>
        <strain evidence="2">FC423</strain>
    </source>
</reference>
<name>A0A9P7JNE2_9AGAM</name>
<evidence type="ECO:0000256" key="1">
    <source>
        <dbReference type="SAM" id="MobiDB-lite"/>
    </source>
</evidence>
<dbReference type="OrthoDB" id="3220614at2759"/>
<dbReference type="EMBL" id="JABBWM010000090">
    <property type="protein sequence ID" value="KAG2092527.1"/>
    <property type="molecule type" value="Genomic_DNA"/>
</dbReference>
<dbReference type="Pfam" id="PF20414">
    <property type="entry name" value="DUF6698"/>
    <property type="match status" value="1"/>
</dbReference>
<feature type="region of interest" description="Disordered" evidence="1">
    <location>
        <begin position="72"/>
        <end position="91"/>
    </location>
</feature>
<proteinExistence type="predicted"/>
<gene>
    <name evidence="2" type="ORF">F5147DRAFT_840648</name>
</gene>
<organism evidence="2 3">
    <name type="scientific">Suillus discolor</name>
    <dbReference type="NCBI Taxonomy" id="1912936"/>
    <lineage>
        <taxon>Eukaryota</taxon>
        <taxon>Fungi</taxon>
        <taxon>Dikarya</taxon>
        <taxon>Basidiomycota</taxon>
        <taxon>Agaricomycotina</taxon>
        <taxon>Agaricomycetes</taxon>
        <taxon>Agaricomycetidae</taxon>
        <taxon>Boletales</taxon>
        <taxon>Suillineae</taxon>
        <taxon>Suillaceae</taxon>
        <taxon>Suillus</taxon>
    </lineage>
</organism>